<feature type="region of interest" description="Disordered" evidence="1">
    <location>
        <begin position="38"/>
        <end position="61"/>
    </location>
</feature>
<reference evidence="2 3" key="1">
    <citation type="journal article" date="2019" name="Int. J. Syst. Evol. Microbiol.">
        <title>The Global Catalogue of Microorganisms (GCM) 10K type strain sequencing project: providing services to taxonomists for standard genome sequencing and annotation.</title>
        <authorList>
            <consortium name="The Broad Institute Genomics Platform"/>
            <consortium name="The Broad Institute Genome Sequencing Center for Infectious Disease"/>
            <person name="Wu L."/>
            <person name="Ma J."/>
        </authorList>
    </citation>
    <scope>NUCLEOTIDE SEQUENCE [LARGE SCALE GENOMIC DNA]</scope>
    <source>
        <strain evidence="2 3">JCM 15313</strain>
    </source>
</reference>
<keyword evidence="3" id="KW-1185">Reference proteome</keyword>
<proteinExistence type="predicted"/>
<organism evidence="2 3">
    <name type="scientific">Nocardiopsis rhodophaea</name>
    <dbReference type="NCBI Taxonomy" id="280238"/>
    <lineage>
        <taxon>Bacteria</taxon>
        <taxon>Bacillati</taxon>
        <taxon>Actinomycetota</taxon>
        <taxon>Actinomycetes</taxon>
        <taxon>Streptosporangiales</taxon>
        <taxon>Nocardiopsidaceae</taxon>
        <taxon>Nocardiopsis</taxon>
    </lineage>
</organism>
<dbReference type="PROSITE" id="PS51257">
    <property type="entry name" value="PROKAR_LIPOPROTEIN"/>
    <property type="match status" value="1"/>
</dbReference>
<comment type="caution">
    <text evidence="2">The sequence shown here is derived from an EMBL/GenBank/DDBJ whole genome shotgun (WGS) entry which is preliminary data.</text>
</comment>
<evidence type="ECO:0000313" key="2">
    <source>
        <dbReference type="EMBL" id="GAA2011997.1"/>
    </source>
</evidence>
<gene>
    <name evidence="2" type="ORF">GCM10009799_45360</name>
</gene>
<dbReference type="EMBL" id="BAAAPC010000024">
    <property type="protein sequence ID" value="GAA2011997.1"/>
    <property type="molecule type" value="Genomic_DNA"/>
</dbReference>
<protein>
    <recommendedName>
        <fullName evidence="4">Lipoprotein</fullName>
    </recommendedName>
</protein>
<evidence type="ECO:0000256" key="1">
    <source>
        <dbReference type="SAM" id="MobiDB-lite"/>
    </source>
</evidence>
<evidence type="ECO:0008006" key="4">
    <source>
        <dbReference type="Google" id="ProtNLM"/>
    </source>
</evidence>
<sequence length="199" mass="21039">MAKVDIRGAFAITAVVIVCTLAAVSGCGVVDTGVRVEAGSDKGTANPTPEPGADPHRREAPSVDPVAVLREDPGVSQDVKDLIAQPCSGGEYGSGWFPLYASYTTIDDTDIQVVAINVQGCSDVVACTGVQASYVYRIGDNRTKRVYTSEERMGEVTVKNGDLFVQRPVWQPNDPPACPRGGELVPLSWDGTRLVADGE</sequence>
<dbReference type="Proteomes" id="UP001501585">
    <property type="component" value="Unassembled WGS sequence"/>
</dbReference>
<evidence type="ECO:0000313" key="3">
    <source>
        <dbReference type="Proteomes" id="UP001501585"/>
    </source>
</evidence>
<accession>A0ABN2TKF9</accession>
<name>A0ABN2TKF9_9ACTN</name>